<dbReference type="GO" id="GO:0016829">
    <property type="term" value="F:lyase activity"/>
    <property type="evidence" value="ECO:0007669"/>
    <property type="project" value="UniProtKB-KW"/>
</dbReference>
<comment type="catalytic activity">
    <reaction evidence="6">
        <text>2 D-glyceraldehyde 3-phosphate = 4-(hydroxymethyl)-2-furancarboxaldehyde phosphate + phosphate + 2 H2O</text>
        <dbReference type="Rhea" id="RHEA:43536"/>
        <dbReference type="ChEBI" id="CHEBI:15377"/>
        <dbReference type="ChEBI" id="CHEBI:43474"/>
        <dbReference type="ChEBI" id="CHEBI:59776"/>
        <dbReference type="ChEBI" id="CHEBI:83407"/>
        <dbReference type="EC" id="4.2.3.153"/>
    </reaction>
</comment>
<reference evidence="7" key="1">
    <citation type="journal article" date="2015" name="Nature">
        <title>Complex archaea that bridge the gap between prokaryotes and eukaryotes.</title>
        <authorList>
            <person name="Spang A."/>
            <person name="Saw J.H."/>
            <person name="Jorgensen S.L."/>
            <person name="Zaremba-Niedzwiedzka K."/>
            <person name="Martijn J."/>
            <person name="Lind A.E."/>
            <person name="van Eijk R."/>
            <person name="Schleper C."/>
            <person name="Guy L."/>
            <person name="Ettema T.J."/>
        </authorList>
    </citation>
    <scope>NUCLEOTIDE SEQUENCE</scope>
</reference>
<name>A0A0F9TJ67_9ZZZZ</name>
<evidence type="ECO:0000256" key="6">
    <source>
        <dbReference type="ARBA" id="ARBA00047628"/>
    </source>
</evidence>
<sequence length="244" mass="26532">MPNKIKLLISPKTIEEAKIVISAKIDFIDCKNPEEGSLGANFPWVIKKMRELIPNNSPQLLSAAIGDFPNLPGSASLAALGAAVSGADIIKVGLKGSKNVEEGIKLMKGVVKTVKDYNENIQVVTAGYADYIRMDTALNFLSIPIIAAESGSDVAMLDTFIKDNKNLFDFLTLNQLVEFKKLANGFGLKIALAGKLNQTNLSKIKKINPDIIGVRSMVCERQDRNNGKIKLKLIENLMAVLYGN</sequence>
<proteinExistence type="predicted"/>
<organism evidence="7">
    <name type="scientific">marine sediment metagenome</name>
    <dbReference type="NCBI Taxonomy" id="412755"/>
    <lineage>
        <taxon>unclassified sequences</taxon>
        <taxon>metagenomes</taxon>
        <taxon>ecological metagenomes</taxon>
    </lineage>
</organism>
<comment type="function">
    <text evidence="1">Catalyzes the formation of 4-(hydroxymethyl)-2-furancarboxaldehyde phosphate (4-HFC-P) from two molecules of glyceraldehyde-3-P (GA-3-P).</text>
</comment>
<dbReference type="InterPro" id="IPR011060">
    <property type="entry name" value="RibuloseP-bd_barrel"/>
</dbReference>
<evidence type="ECO:0000256" key="1">
    <source>
        <dbReference type="ARBA" id="ARBA00003810"/>
    </source>
</evidence>
<evidence type="ECO:0000256" key="3">
    <source>
        <dbReference type="ARBA" id="ARBA00023239"/>
    </source>
</evidence>
<comment type="caution">
    <text evidence="7">The sequence shown here is derived from an EMBL/GenBank/DDBJ whole genome shotgun (WGS) entry which is preliminary data.</text>
</comment>
<dbReference type="SUPFAM" id="SSF51366">
    <property type="entry name" value="Ribulose-phoshate binding barrel"/>
    <property type="match status" value="1"/>
</dbReference>
<protein>
    <recommendedName>
        <fullName evidence="2">(5-formylfuran-3-yl)methyl phosphate synthase</fullName>
        <ecNumber evidence="2">4.2.3.153</ecNumber>
    </recommendedName>
    <alternativeName>
        <fullName evidence="5">4-(hydroxymethyl)-2-furancarboxaldehyde-phosphate synthase</fullName>
    </alternativeName>
</protein>
<keyword evidence="3" id="KW-0456">Lyase</keyword>
<keyword evidence="4" id="KW-0704">Schiff base</keyword>
<accession>A0A0F9TJ67</accession>
<dbReference type="EC" id="4.2.3.153" evidence="2"/>
<dbReference type="InterPro" id="IPR007565">
    <property type="entry name" value="4HFCP_synth"/>
</dbReference>
<dbReference type="EMBL" id="LAZR01000318">
    <property type="protein sequence ID" value="KKN74942.1"/>
    <property type="molecule type" value="Genomic_DNA"/>
</dbReference>
<evidence type="ECO:0000313" key="7">
    <source>
        <dbReference type="EMBL" id="KKN74942.1"/>
    </source>
</evidence>
<evidence type="ECO:0000256" key="5">
    <source>
        <dbReference type="ARBA" id="ARBA00032523"/>
    </source>
</evidence>
<dbReference type="PIRSF" id="PIRSF015957">
    <property type="entry name" value="UCP015957"/>
    <property type="match status" value="1"/>
</dbReference>
<gene>
    <name evidence="7" type="ORF">LCGC14_0385700</name>
</gene>
<evidence type="ECO:0000256" key="2">
    <source>
        <dbReference type="ARBA" id="ARBA00012553"/>
    </source>
</evidence>
<evidence type="ECO:0000256" key="4">
    <source>
        <dbReference type="ARBA" id="ARBA00023270"/>
    </source>
</evidence>
<dbReference type="AlphaFoldDB" id="A0A0F9TJ67"/>
<dbReference type="Pfam" id="PF04476">
    <property type="entry name" value="4HFCP_synth"/>
    <property type="match status" value="1"/>
</dbReference>